<evidence type="ECO:0000259" key="2">
    <source>
        <dbReference type="Pfam" id="PF01968"/>
    </source>
</evidence>
<proteinExistence type="predicted"/>
<organism evidence="6 7">
    <name type="scientific">Paraburkholderia silvatlantica</name>
    <dbReference type="NCBI Taxonomy" id="321895"/>
    <lineage>
        <taxon>Bacteria</taxon>
        <taxon>Pseudomonadati</taxon>
        <taxon>Pseudomonadota</taxon>
        <taxon>Betaproteobacteria</taxon>
        <taxon>Burkholderiales</taxon>
        <taxon>Burkholderiaceae</taxon>
        <taxon>Paraburkholderia</taxon>
    </lineage>
</organism>
<keyword evidence="8" id="KW-1185">Reference proteome</keyword>
<dbReference type="OrthoDB" id="9768323at2"/>
<evidence type="ECO:0000313" key="6">
    <source>
        <dbReference type="EMBL" id="PYE25587.1"/>
    </source>
</evidence>
<dbReference type="Proteomes" id="UP000533533">
    <property type="component" value="Unassembled WGS sequence"/>
</dbReference>
<dbReference type="EMBL" id="JACHVZ010000013">
    <property type="protein sequence ID" value="MBB2930316.1"/>
    <property type="molecule type" value="Genomic_DNA"/>
</dbReference>
<dbReference type="GO" id="GO:0017168">
    <property type="term" value="F:5-oxoprolinase (ATP-hydrolyzing) activity"/>
    <property type="evidence" value="ECO:0007669"/>
    <property type="project" value="TreeGrafter"/>
</dbReference>
<dbReference type="InterPro" id="IPR045079">
    <property type="entry name" value="Oxoprolinase-like"/>
</dbReference>
<sequence>MIQSAEAGASLLKPRLGVDIGGTFTDFVLEAGGHRTTHKRLTTPDAPERAVLEGIAHLLRESGVAAADLGAIIHGTTLATNAVIERRGARTALLTTEGFRDVIETGFEARADHYDLRVRQPEPLIDRDLRFTIAGRMSAQGEELQALDMRALGAIAQSLDARSIESIAIGFMHGYRNPCHEQQAARWLARRLPRLSISLSSDVSPEVREFERFSTTVVNAYVRPLMQSYLERLADALASMLIRAPLLLMTSDGSLCDVETACRLPVRLLESGPAGGALMAAQVSETLGLSQVLSLDIGGTTAKLCFIDDGRPHMSRSLEVARLYRFKPGSGIPLRIPVVELCEIGAGGGSIARVDSLGRVQVGPVSAGSVPGPACYGQGGERPTLTDAHLFAGRLDPAWFAAGTLALDQDAARRALEADIAGPLNVDADAAAYAVSEIADEAMACAAREHAIELGKSVAGRTLIAFGGSAPLHAARLADKLGIGRVVIPTAAGVGSAFGFLLAPVAFDAVRSRIEPLAQVDVAAINALLDTLEAEAATIVGKVVPVGMCSAKVTVSMRYRGQGHELQVALGAARLDAGAHALLRERFEAAYLARFGRLVPRAPIEMLGWSMRLSAPRRTALPSHASAKRTPDASSATAATEPTPTAERLVLDQSLRERVASRFYRRDDLARGAFVRGPAVIVDRETTVSVPPNFSARVDATGHLLLERQATVKESV</sequence>
<evidence type="ECO:0000313" key="8">
    <source>
        <dbReference type="Proteomes" id="UP000533533"/>
    </source>
</evidence>
<dbReference type="GO" id="GO:0006749">
    <property type="term" value="P:glutathione metabolic process"/>
    <property type="evidence" value="ECO:0007669"/>
    <property type="project" value="TreeGrafter"/>
</dbReference>
<feature type="domain" description="Hydantoinase/oxoprolinase N-terminal" evidence="3">
    <location>
        <begin position="15"/>
        <end position="189"/>
    </location>
</feature>
<dbReference type="PANTHER" id="PTHR11365:SF23">
    <property type="entry name" value="HYPOTHETICAL 5-OXOPROLINASE (EUROFUNG)-RELATED"/>
    <property type="match status" value="1"/>
</dbReference>
<protein>
    <submittedName>
        <fullName evidence="5 6">N-methylhydantoinase A</fullName>
    </submittedName>
</protein>
<dbReference type="InterPro" id="IPR043129">
    <property type="entry name" value="ATPase_NBD"/>
</dbReference>
<dbReference type="PANTHER" id="PTHR11365">
    <property type="entry name" value="5-OXOPROLINASE RELATED"/>
    <property type="match status" value="1"/>
</dbReference>
<feature type="domain" description="Hydantoinase A/oxoprolinase" evidence="2">
    <location>
        <begin position="212"/>
        <end position="507"/>
    </location>
</feature>
<dbReference type="AlphaFoldDB" id="A0A2U1ABJ4"/>
<feature type="domain" description="Acetophenone carboxylase-like C-terminal" evidence="4">
    <location>
        <begin position="552"/>
        <end position="701"/>
    </location>
</feature>
<dbReference type="Pfam" id="PF19278">
    <property type="entry name" value="Hydant_A_C"/>
    <property type="match status" value="1"/>
</dbReference>
<dbReference type="RefSeq" id="WP_110385161.1">
    <property type="nucleotide sequence ID" value="NZ_JACHVZ010000013.1"/>
</dbReference>
<gene>
    <name evidence="6" type="ORF">C7410_104167</name>
    <name evidence="5" type="ORF">FHX59_004778</name>
</gene>
<name>A0A2U1ABJ4_9BURK</name>
<comment type="caution">
    <text evidence="6">The sequence shown here is derived from an EMBL/GenBank/DDBJ whole genome shotgun (WGS) entry which is preliminary data.</text>
</comment>
<evidence type="ECO:0000313" key="7">
    <source>
        <dbReference type="Proteomes" id="UP000247772"/>
    </source>
</evidence>
<feature type="compositionally biased region" description="Low complexity" evidence="1">
    <location>
        <begin position="632"/>
        <end position="646"/>
    </location>
</feature>
<dbReference type="SUPFAM" id="SSF53067">
    <property type="entry name" value="Actin-like ATPase domain"/>
    <property type="match status" value="1"/>
</dbReference>
<dbReference type="Pfam" id="PF05378">
    <property type="entry name" value="Hydant_A_N"/>
    <property type="match status" value="1"/>
</dbReference>
<evidence type="ECO:0000259" key="4">
    <source>
        <dbReference type="Pfam" id="PF19278"/>
    </source>
</evidence>
<dbReference type="EMBL" id="QJSQ01000004">
    <property type="protein sequence ID" value="PYE25587.1"/>
    <property type="molecule type" value="Genomic_DNA"/>
</dbReference>
<dbReference type="GO" id="GO:0005829">
    <property type="term" value="C:cytosol"/>
    <property type="evidence" value="ECO:0007669"/>
    <property type="project" value="TreeGrafter"/>
</dbReference>
<dbReference type="Proteomes" id="UP000247772">
    <property type="component" value="Unassembled WGS sequence"/>
</dbReference>
<evidence type="ECO:0000259" key="3">
    <source>
        <dbReference type="Pfam" id="PF05378"/>
    </source>
</evidence>
<feature type="region of interest" description="Disordered" evidence="1">
    <location>
        <begin position="620"/>
        <end position="646"/>
    </location>
</feature>
<accession>A0A2U1ABJ4</accession>
<evidence type="ECO:0000313" key="5">
    <source>
        <dbReference type="EMBL" id="MBB2930316.1"/>
    </source>
</evidence>
<evidence type="ECO:0000256" key="1">
    <source>
        <dbReference type="SAM" id="MobiDB-lite"/>
    </source>
</evidence>
<dbReference type="InterPro" id="IPR049517">
    <property type="entry name" value="ACX-like_C"/>
</dbReference>
<dbReference type="Pfam" id="PF01968">
    <property type="entry name" value="Hydantoinase_A"/>
    <property type="match status" value="1"/>
</dbReference>
<dbReference type="InterPro" id="IPR002821">
    <property type="entry name" value="Hydantoinase_A"/>
</dbReference>
<reference evidence="6 7" key="1">
    <citation type="submission" date="2018-06" db="EMBL/GenBank/DDBJ databases">
        <title>Genomic Encyclopedia of Type Strains, Phase IV (KMG-V): Genome sequencing to study the core and pangenomes of soil and plant-associated prokaryotes.</title>
        <authorList>
            <person name="Whitman W."/>
        </authorList>
    </citation>
    <scope>NUCLEOTIDE SEQUENCE [LARGE SCALE GENOMIC DNA]</scope>
    <source>
        <strain evidence="6 7">SRCL-318</strain>
        <strain evidence="5 8">SRMrh-85</strain>
    </source>
</reference>
<dbReference type="InterPro" id="IPR008040">
    <property type="entry name" value="Hydant_A_N"/>
</dbReference>